<dbReference type="EMBL" id="BSBI01000013">
    <property type="protein sequence ID" value="GLF98172.1"/>
    <property type="molecule type" value="Genomic_DNA"/>
</dbReference>
<evidence type="ECO:0000313" key="4">
    <source>
        <dbReference type="Proteomes" id="UP001291653"/>
    </source>
</evidence>
<dbReference type="SMART" id="SM00490">
    <property type="entry name" value="HELICc"/>
    <property type="match status" value="1"/>
</dbReference>
<comment type="caution">
    <text evidence="3">The sequence shown here is derived from an EMBL/GenBank/DDBJ whole genome shotgun (WGS) entry which is preliminary data.</text>
</comment>
<keyword evidence="3" id="KW-0547">Nucleotide-binding</keyword>
<dbReference type="Pfam" id="PF00271">
    <property type="entry name" value="Helicase_C"/>
    <property type="match status" value="1"/>
</dbReference>
<dbReference type="PANTHER" id="PTHR45766">
    <property type="entry name" value="DNA ANNEALING HELICASE AND ENDONUCLEASE ZRANB3 FAMILY MEMBER"/>
    <property type="match status" value="1"/>
</dbReference>
<feature type="domain" description="Helicase C-terminal" evidence="2">
    <location>
        <begin position="274"/>
        <end position="431"/>
    </location>
</feature>
<proteinExistence type="predicted"/>
<evidence type="ECO:0000313" key="3">
    <source>
        <dbReference type="EMBL" id="GLF98172.1"/>
    </source>
</evidence>
<dbReference type="Proteomes" id="UP001291653">
    <property type="component" value="Unassembled WGS sequence"/>
</dbReference>
<dbReference type="GO" id="GO:0004386">
    <property type="term" value="F:helicase activity"/>
    <property type="evidence" value="ECO:0007669"/>
    <property type="project" value="UniProtKB-KW"/>
</dbReference>
<protein>
    <submittedName>
        <fullName evidence="3">DEAD/DEAH box helicase</fullName>
    </submittedName>
</protein>
<dbReference type="PROSITE" id="PS51194">
    <property type="entry name" value="HELICASE_CTER"/>
    <property type="match status" value="1"/>
</dbReference>
<dbReference type="InterPro" id="IPR027417">
    <property type="entry name" value="P-loop_NTPase"/>
</dbReference>
<dbReference type="InterPro" id="IPR038718">
    <property type="entry name" value="SNF2-like_sf"/>
</dbReference>
<reference evidence="3 4" key="1">
    <citation type="submission" date="2022-10" db="EMBL/GenBank/DDBJ databases">
        <title>Draft genome sequence of Streptomyces sp. YSPA8.</title>
        <authorList>
            <person name="Moriuchi R."/>
            <person name="Dohra H."/>
            <person name="Yamamura H."/>
            <person name="Kodani S."/>
        </authorList>
    </citation>
    <scope>NUCLEOTIDE SEQUENCE [LARGE SCALE GENOMIC DNA]</scope>
    <source>
        <strain evidence="3 4">YSPA8</strain>
    </source>
</reference>
<accession>A0ABQ5P6G0</accession>
<sequence>MTTEEDGAAGRPELPGLTIEQTGALRRFARLKAGAVFMEQGMGKSRVAVELANHRARARRVDAVLWVAPCSVLSTVQDEVERWGCDVPVRYLGYQTLSQADRAYLETLAWAKTRKLLIVADESGFIKNGWSKRHQRMVELRRHAAYALALNGTPLTRDLWDVKRQMDWLHPRILGTSDRAFGYRYFTLVERSDPARGRRAWFEVYEPNVKHLRSLMERYIFEARLDIGLPEAELDISHDAGAGTRERYEAERDEFFAAWERYGEEIALYRLLGNLKRIAACCPDKCASVAERVDGQHTIVFCQYRAEQDTIAAALTGDHLVMSGSTPARAREEIFARFRAERLPLLVTYGTGSFGLNLQHVASAHFASLPFDFGQVEQARSRIRRLGQQHPLVYTTHTSDLGIDTLVARNLRNKSWLAQLMRREIDPSGIL</sequence>
<evidence type="ECO:0000256" key="1">
    <source>
        <dbReference type="ARBA" id="ARBA00022801"/>
    </source>
</evidence>
<dbReference type="CDD" id="cd18793">
    <property type="entry name" value="SF2_C_SNF"/>
    <property type="match status" value="1"/>
</dbReference>
<dbReference type="Gene3D" id="3.40.50.300">
    <property type="entry name" value="P-loop containing nucleotide triphosphate hydrolases"/>
    <property type="match status" value="1"/>
</dbReference>
<keyword evidence="1" id="KW-0378">Hydrolase</keyword>
<dbReference type="Gene3D" id="3.40.50.10810">
    <property type="entry name" value="Tandem AAA-ATPase domain"/>
    <property type="match status" value="1"/>
</dbReference>
<dbReference type="InterPro" id="IPR001650">
    <property type="entry name" value="Helicase_C-like"/>
</dbReference>
<organism evidence="3 4">
    <name type="scientific">Streptomyces yaizuensis</name>
    <dbReference type="NCBI Taxonomy" id="2989713"/>
    <lineage>
        <taxon>Bacteria</taxon>
        <taxon>Bacillati</taxon>
        <taxon>Actinomycetota</taxon>
        <taxon>Actinomycetes</taxon>
        <taxon>Kitasatosporales</taxon>
        <taxon>Streptomycetaceae</taxon>
        <taxon>Streptomyces</taxon>
    </lineage>
</organism>
<keyword evidence="4" id="KW-1185">Reference proteome</keyword>
<dbReference type="RefSeq" id="WP_323450158.1">
    <property type="nucleotide sequence ID" value="NZ_BSBI01000013.1"/>
</dbReference>
<gene>
    <name evidence="3" type="ORF">SYYSPA8_27765</name>
</gene>
<name>A0ABQ5P6G0_9ACTN</name>
<keyword evidence="3" id="KW-0067">ATP-binding</keyword>
<keyword evidence="3" id="KW-0347">Helicase</keyword>
<evidence type="ECO:0000259" key="2">
    <source>
        <dbReference type="PROSITE" id="PS51194"/>
    </source>
</evidence>
<dbReference type="PANTHER" id="PTHR45766:SF6">
    <property type="entry name" value="SWI_SNF-RELATED MATRIX-ASSOCIATED ACTIN-DEPENDENT REGULATOR OF CHROMATIN SUBFAMILY A-LIKE PROTEIN 1"/>
    <property type="match status" value="1"/>
</dbReference>
<dbReference type="SUPFAM" id="SSF52540">
    <property type="entry name" value="P-loop containing nucleoside triphosphate hydrolases"/>
    <property type="match status" value="2"/>
</dbReference>
<dbReference type="InterPro" id="IPR049730">
    <property type="entry name" value="SNF2/RAD54-like_C"/>
</dbReference>